<dbReference type="PANTHER" id="PTHR24320:SF148">
    <property type="entry name" value="NAD(P)-BINDING ROSSMANN-FOLD SUPERFAMILY PROTEIN"/>
    <property type="match status" value="1"/>
</dbReference>
<dbReference type="PANTHER" id="PTHR24320">
    <property type="entry name" value="RETINOL DEHYDROGENASE"/>
    <property type="match status" value="1"/>
</dbReference>
<accession>A0AAD5Q463</accession>
<dbReference type="Pfam" id="PF00106">
    <property type="entry name" value="adh_short"/>
    <property type="match status" value="1"/>
</dbReference>
<dbReference type="InterPro" id="IPR036291">
    <property type="entry name" value="NAD(P)-bd_dom_sf"/>
</dbReference>
<gene>
    <name evidence="4" type="ORF">P43SY_008267</name>
</gene>
<sequence length="334" mass="36269">MPAICSSTSSAASMAWDASQMPSLQGKIAVVTGANSGIGFSISLELARKGANVVLACRSLERGHKALEQIKETLKSEAATEGSAELMQLDLADLSSIRSFVAAFRSRHKRLDLLINNAGVVVMPFMETADGLEMQLGVNHCGHFALTAQLWECLLASDAARIVNVSSAAHHSAKMRDTIEIPKAKYNPWSAYINSKLANMVFTMELARRLEKLGLTHVRCLAAHPGSTATNSLGPAIATSSWAWRWLWKFMYVLPIYQSAEQGALPILYAATAPDAQNGQYYGPDGFQSLWGFPTLEEPSEAAKSADLGHKLWQWSEKVTDTVFPLSAREGRVA</sequence>
<evidence type="ECO:0000256" key="3">
    <source>
        <dbReference type="RuleBase" id="RU000363"/>
    </source>
</evidence>
<evidence type="ECO:0000256" key="1">
    <source>
        <dbReference type="ARBA" id="ARBA00006484"/>
    </source>
</evidence>
<proteinExistence type="inferred from homology"/>
<keyword evidence="5" id="KW-1185">Reference proteome</keyword>
<dbReference type="CDD" id="cd05327">
    <property type="entry name" value="retinol-DH_like_SDR_c_like"/>
    <property type="match status" value="1"/>
</dbReference>
<dbReference type="Proteomes" id="UP001209570">
    <property type="component" value="Unassembled WGS sequence"/>
</dbReference>
<dbReference type="PRINTS" id="PR00080">
    <property type="entry name" value="SDRFAMILY"/>
</dbReference>
<comment type="caution">
    <text evidence="4">The sequence shown here is derived from an EMBL/GenBank/DDBJ whole genome shotgun (WGS) entry which is preliminary data.</text>
</comment>
<dbReference type="NCBIfam" id="NF004846">
    <property type="entry name" value="PRK06197.1"/>
    <property type="match status" value="1"/>
</dbReference>
<comment type="similarity">
    <text evidence="1 3">Belongs to the short-chain dehydrogenases/reductases (SDR) family.</text>
</comment>
<dbReference type="Gene3D" id="3.40.50.720">
    <property type="entry name" value="NAD(P)-binding Rossmann-like Domain"/>
    <property type="match status" value="1"/>
</dbReference>
<dbReference type="PRINTS" id="PR00081">
    <property type="entry name" value="GDHRDH"/>
</dbReference>
<dbReference type="AlphaFoldDB" id="A0AAD5Q463"/>
<evidence type="ECO:0000313" key="5">
    <source>
        <dbReference type="Proteomes" id="UP001209570"/>
    </source>
</evidence>
<dbReference type="GO" id="GO:0016491">
    <property type="term" value="F:oxidoreductase activity"/>
    <property type="evidence" value="ECO:0007669"/>
    <property type="project" value="UniProtKB-KW"/>
</dbReference>
<keyword evidence="2" id="KW-0560">Oxidoreductase</keyword>
<evidence type="ECO:0000256" key="2">
    <source>
        <dbReference type="ARBA" id="ARBA00023002"/>
    </source>
</evidence>
<dbReference type="SUPFAM" id="SSF51735">
    <property type="entry name" value="NAD(P)-binding Rossmann-fold domains"/>
    <property type="match status" value="1"/>
</dbReference>
<dbReference type="EMBL" id="JAKCXM010000566">
    <property type="protein sequence ID" value="KAJ0392839.1"/>
    <property type="molecule type" value="Genomic_DNA"/>
</dbReference>
<dbReference type="InterPro" id="IPR002347">
    <property type="entry name" value="SDR_fam"/>
</dbReference>
<protein>
    <submittedName>
        <fullName evidence="4">Uncharacterized protein</fullName>
    </submittedName>
</protein>
<organism evidence="4 5">
    <name type="scientific">Pythium insidiosum</name>
    <name type="common">Pythiosis disease agent</name>
    <dbReference type="NCBI Taxonomy" id="114742"/>
    <lineage>
        <taxon>Eukaryota</taxon>
        <taxon>Sar</taxon>
        <taxon>Stramenopiles</taxon>
        <taxon>Oomycota</taxon>
        <taxon>Peronosporomycetes</taxon>
        <taxon>Pythiales</taxon>
        <taxon>Pythiaceae</taxon>
        <taxon>Pythium</taxon>
    </lineage>
</organism>
<name>A0AAD5Q463_PYTIN</name>
<reference evidence="4" key="1">
    <citation type="submission" date="2021-12" db="EMBL/GenBank/DDBJ databases">
        <title>Prjna785345.</title>
        <authorList>
            <person name="Rujirawat T."/>
            <person name="Krajaejun T."/>
        </authorList>
    </citation>
    <scope>NUCLEOTIDE SEQUENCE</scope>
    <source>
        <strain evidence="4">Pi057C3</strain>
    </source>
</reference>
<evidence type="ECO:0000313" key="4">
    <source>
        <dbReference type="EMBL" id="KAJ0392839.1"/>
    </source>
</evidence>